<dbReference type="AlphaFoldDB" id="A0A1Q5ZSW3"/>
<gene>
    <name evidence="1" type="ORF">RG47T_0201</name>
</gene>
<protein>
    <submittedName>
        <fullName evidence="1">Uncharacterized protein</fullName>
    </submittedName>
</protein>
<accession>A0A1Q5ZSW3</accession>
<sequence>MNFGNQLLLLMKYFFSSNKKSTGIFIPQGSDYSELTDNIEDTSIVGVSAYLGYHTDQIQVYHTDYNENDDISNVIFEAFTKNIIYVLTKTSCLKVTNRDVNHRLRSYDWAEEYDSYTVRDILEKGVANKSLTIDFLSKVLPINDPEPNGIFPVEKIGFYLYFNHGYLTDFQSLDGLGTWAKYFQKLNPRTITLQEAYAKKYWGNNISQVIKEVNTQSDALANVPELFKNKYSELHTTEIGTINFVMLLVCHYRRNIDLNDFIELNHGRYQQITPTIYSLGKFIYEFSDEGNNVKITQIKGV</sequence>
<keyword evidence="2" id="KW-1185">Reference proteome</keyword>
<name>A0A1Q5ZSW3_9SPHI</name>
<evidence type="ECO:0000313" key="1">
    <source>
        <dbReference type="EMBL" id="OKS84768.1"/>
    </source>
</evidence>
<comment type="caution">
    <text evidence="1">The sequence shown here is derived from an EMBL/GenBank/DDBJ whole genome shotgun (WGS) entry which is preliminary data.</text>
</comment>
<dbReference type="Proteomes" id="UP000186720">
    <property type="component" value="Unassembled WGS sequence"/>
</dbReference>
<evidence type="ECO:0000313" key="2">
    <source>
        <dbReference type="Proteomes" id="UP000186720"/>
    </source>
</evidence>
<proteinExistence type="predicted"/>
<dbReference type="EMBL" id="MPPL01000001">
    <property type="protein sequence ID" value="OKS84768.1"/>
    <property type="molecule type" value="Genomic_DNA"/>
</dbReference>
<organism evidence="1 2">
    <name type="scientific">Mucilaginibacter polytrichastri</name>
    <dbReference type="NCBI Taxonomy" id="1302689"/>
    <lineage>
        <taxon>Bacteria</taxon>
        <taxon>Pseudomonadati</taxon>
        <taxon>Bacteroidota</taxon>
        <taxon>Sphingobacteriia</taxon>
        <taxon>Sphingobacteriales</taxon>
        <taxon>Sphingobacteriaceae</taxon>
        <taxon>Mucilaginibacter</taxon>
    </lineage>
</organism>
<reference evidence="1 2" key="1">
    <citation type="submission" date="2016-11" db="EMBL/GenBank/DDBJ databases">
        <title>Whole Genome Sequencing of Mucilaginibacter polytrichastri RG4-7(T) isolated from the moss sample.</title>
        <authorList>
            <person name="Li Y."/>
        </authorList>
    </citation>
    <scope>NUCLEOTIDE SEQUENCE [LARGE SCALE GENOMIC DNA]</scope>
    <source>
        <strain evidence="1 2">RG4-7</strain>
    </source>
</reference>